<dbReference type="GO" id="GO:0008855">
    <property type="term" value="F:exodeoxyribonuclease VII activity"/>
    <property type="evidence" value="ECO:0007669"/>
    <property type="project" value="UniProtKB-EC"/>
</dbReference>
<evidence type="ECO:0000256" key="3">
    <source>
        <dbReference type="ARBA" id="ARBA00022801"/>
    </source>
</evidence>
<dbReference type="Gene3D" id="1.10.287.1040">
    <property type="entry name" value="Exonuclease VII, small subunit"/>
    <property type="match status" value="1"/>
</dbReference>
<dbReference type="AlphaFoldDB" id="A0A645HWT9"/>
<dbReference type="EC" id="3.1.11.6" evidence="4"/>
<dbReference type="GO" id="GO:0006308">
    <property type="term" value="P:DNA catabolic process"/>
    <property type="evidence" value="ECO:0007669"/>
    <property type="project" value="InterPro"/>
</dbReference>
<dbReference type="NCBIfam" id="TIGR01280">
    <property type="entry name" value="xseB"/>
    <property type="match status" value="1"/>
</dbReference>
<sequence>MMTAERQGITQEVTFEEGIGRLEQIVRELEQKEVPLEEALNLFQQGIQMVQQCNRLLDHAEKQMEILLEGPDGELEVRPADFVAEG</sequence>
<proteinExistence type="inferred from homology"/>
<comment type="caution">
    <text evidence="4">The sequence shown here is derived from an EMBL/GenBank/DDBJ whole genome shotgun (WGS) entry which is preliminary data.</text>
</comment>
<dbReference type="PANTHER" id="PTHR34137">
    <property type="entry name" value="EXODEOXYRIBONUCLEASE 7 SMALL SUBUNIT"/>
    <property type="match status" value="1"/>
</dbReference>
<dbReference type="GO" id="GO:0005829">
    <property type="term" value="C:cytosol"/>
    <property type="evidence" value="ECO:0007669"/>
    <property type="project" value="TreeGrafter"/>
</dbReference>
<dbReference type="Pfam" id="PF02609">
    <property type="entry name" value="Exonuc_VII_S"/>
    <property type="match status" value="1"/>
</dbReference>
<dbReference type="PIRSF" id="PIRSF006488">
    <property type="entry name" value="Exonuc_VII_S"/>
    <property type="match status" value="1"/>
</dbReference>
<evidence type="ECO:0000256" key="2">
    <source>
        <dbReference type="ARBA" id="ARBA00022722"/>
    </source>
</evidence>
<name>A0A645HWT9_9ZZZZ</name>
<keyword evidence="3 4" id="KW-0378">Hydrolase</keyword>
<reference evidence="4" key="1">
    <citation type="submission" date="2019-08" db="EMBL/GenBank/DDBJ databases">
        <authorList>
            <person name="Kucharzyk K."/>
            <person name="Murdoch R.W."/>
            <person name="Higgins S."/>
            <person name="Loffler F."/>
        </authorList>
    </citation>
    <scope>NUCLEOTIDE SEQUENCE</scope>
</reference>
<evidence type="ECO:0000256" key="1">
    <source>
        <dbReference type="ARBA" id="ARBA00022490"/>
    </source>
</evidence>
<dbReference type="EMBL" id="VSSQ01101012">
    <property type="protein sequence ID" value="MPN42942.1"/>
    <property type="molecule type" value="Genomic_DNA"/>
</dbReference>
<organism evidence="4">
    <name type="scientific">bioreactor metagenome</name>
    <dbReference type="NCBI Taxonomy" id="1076179"/>
    <lineage>
        <taxon>unclassified sequences</taxon>
        <taxon>metagenomes</taxon>
        <taxon>ecological metagenomes</taxon>
    </lineage>
</organism>
<accession>A0A645HWT9</accession>
<dbReference type="GO" id="GO:0009318">
    <property type="term" value="C:exodeoxyribonuclease VII complex"/>
    <property type="evidence" value="ECO:0007669"/>
    <property type="project" value="InterPro"/>
</dbReference>
<keyword evidence="2" id="KW-0540">Nuclease</keyword>
<gene>
    <name evidence="4" type="primary">xseB_37</name>
    <name evidence="4" type="ORF">SDC9_190500</name>
</gene>
<dbReference type="HAMAP" id="MF_00337">
    <property type="entry name" value="Exonuc_7_S"/>
    <property type="match status" value="1"/>
</dbReference>
<evidence type="ECO:0000313" key="4">
    <source>
        <dbReference type="EMBL" id="MPN42942.1"/>
    </source>
</evidence>
<dbReference type="InterPro" id="IPR003761">
    <property type="entry name" value="Exonuc_VII_S"/>
</dbReference>
<dbReference type="SUPFAM" id="SSF116842">
    <property type="entry name" value="XseB-like"/>
    <property type="match status" value="1"/>
</dbReference>
<dbReference type="PANTHER" id="PTHR34137:SF1">
    <property type="entry name" value="EXODEOXYRIBONUCLEASE 7 SMALL SUBUNIT"/>
    <property type="match status" value="1"/>
</dbReference>
<keyword evidence="1" id="KW-0963">Cytoplasm</keyword>
<protein>
    <submittedName>
        <fullName evidence="4">Exodeoxyribonuclease 7 small subunit</fullName>
        <ecNumber evidence="4">3.1.11.6</ecNumber>
    </submittedName>
</protein>
<dbReference type="InterPro" id="IPR037004">
    <property type="entry name" value="Exonuc_VII_ssu_sf"/>
</dbReference>